<dbReference type="InterPro" id="IPR001940">
    <property type="entry name" value="Peptidase_S1C"/>
</dbReference>
<sequence>MSGCTLLPGQQDTLLNPRESGKAFAAVARQVSPSVVSVQTEYPVDPASLQFPFDEKLFKRLFGDLPEGLMPPADLPPEAQVATSQGSGFVFRNGAGFSYVLTTYHVVKDARTIRVMLLDGKEFDATIKGVDPHSDIAVLEVPAANLRPLPLGNSAKLEVGEWVLAIGNPFGLQHTLTVGVVSAKGRTELGINDYEDFIQTDAAINPGNSGGPMVNLDGQVVGMNTAIISSSGGYMGIGFAIPVNFAKTVADQLIAQGNVVRGQLGVLLQPLTRDLINRFKLPAEQNGIVVVEVKPNTPAAHAGFKKDDLIISYVGKPVMDVGNFRNQVAAASPGSRKDIGILRNGERKTLSVEIGQLP</sequence>
<keyword evidence="2" id="KW-0378">Hydrolase</keyword>
<dbReference type="Gene3D" id="2.30.42.10">
    <property type="match status" value="1"/>
</dbReference>
<organism evidence="4 5">
    <name type="scientific">Candidatus Thiothrix phosphatis</name>
    <dbReference type="NCBI Taxonomy" id="3112415"/>
    <lineage>
        <taxon>Bacteria</taxon>
        <taxon>Pseudomonadati</taxon>
        <taxon>Pseudomonadota</taxon>
        <taxon>Gammaproteobacteria</taxon>
        <taxon>Thiotrichales</taxon>
        <taxon>Thiotrichaceae</taxon>
        <taxon>Thiothrix</taxon>
    </lineage>
</organism>
<accession>A0ABU6CXL9</accession>
<dbReference type="Pfam" id="PF13180">
    <property type="entry name" value="PDZ_2"/>
    <property type="match status" value="1"/>
</dbReference>
<protein>
    <submittedName>
        <fullName evidence="4">Trypsin-like peptidase domain-containing protein</fullName>
    </submittedName>
</protein>
<keyword evidence="5" id="KW-1185">Reference proteome</keyword>
<evidence type="ECO:0000256" key="1">
    <source>
        <dbReference type="ARBA" id="ARBA00022670"/>
    </source>
</evidence>
<evidence type="ECO:0000313" key="5">
    <source>
        <dbReference type="Proteomes" id="UP001308005"/>
    </source>
</evidence>
<evidence type="ECO:0000313" key="4">
    <source>
        <dbReference type="EMBL" id="MEB4590827.1"/>
    </source>
</evidence>
<dbReference type="Proteomes" id="UP001308005">
    <property type="component" value="Unassembled WGS sequence"/>
</dbReference>
<dbReference type="SUPFAM" id="SSF50156">
    <property type="entry name" value="PDZ domain-like"/>
    <property type="match status" value="1"/>
</dbReference>
<comment type="caution">
    <text evidence="4">The sequence shown here is derived from an EMBL/GenBank/DDBJ whole genome shotgun (WGS) entry which is preliminary data.</text>
</comment>
<dbReference type="Gene3D" id="2.40.10.120">
    <property type="match status" value="1"/>
</dbReference>
<dbReference type="RefSeq" id="WP_324694196.1">
    <property type="nucleotide sequence ID" value="NZ_JAYMYJ010000066.1"/>
</dbReference>
<dbReference type="Pfam" id="PF13365">
    <property type="entry name" value="Trypsin_2"/>
    <property type="match status" value="1"/>
</dbReference>
<keyword evidence="1" id="KW-0645">Protease</keyword>
<dbReference type="SMART" id="SM00228">
    <property type="entry name" value="PDZ"/>
    <property type="match status" value="1"/>
</dbReference>
<dbReference type="InterPro" id="IPR001478">
    <property type="entry name" value="PDZ"/>
</dbReference>
<dbReference type="PANTHER" id="PTHR43343">
    <property type="entry name" value="PEPTIDASE S12"/>
    <property type="match status" value="1"/>
</dbReference>
<evidence type="ECO:0000256" key="2">
    <source>
        <dbReference type="ARBA" id="ARBA00022801"/>
    </source>
</evidence>
<gene>
    <name evidence="4" type="ORF">VSS37_07545</name>
</gene>
<reference evidence="5" key="1">
    <citation type="submission" date="2023-07" db="EMBL/GenBank/DDBJ databases">
        <title>The carbon used by Thiothrix.</title>
        <authorList>
            <person name="Chen L."/>
        </authorList>
    </citation>
    <scope>NUCLEOTIDE SEQUENCE [LARGE SCALE GENOMIC DNA]</scope>
</reference>
<evidence type="ECO:0000259" key="3">
    <source>
        <dbReference type="SMART" id="SM00228"/>
    </source>
</evidence>
<dbReference type="InterPro" id="IPR051201">
    <property type="entry name" value="Chloro_Bact_Ser_Proteases"/>
</dbReference>
<dbReference type="InterPro" id="IPR036034">
    <property type="entry name" value="PDZ_sf"/>
</dbReference>
<dbReference type="SUPFAM" id="SSF50494">
    <property type="entry name" value="Trypsin-like serine proteases"/>
    <property type="match status" value="1"/>
</dbReference>
<dbReference type="InterPro" id="IPR009003">
    <property type="entry name" value="Peptidase_S1_PA"/>
</dbReference>
<dbReference type="EMBL" id="JAYMYJ010000066">
    <property type="protein sequence ID" value="MEB4590827.1"/>
    <property type="molecule type" value="Genomic_DNA"/>
</dbReference>
<dbReference type="PRINTS" id="PR00834">
    <property type="entry name" value="PROTEASES2C"/>
</dbReference>
<proteinExistence type="predicted"/>
<dbReference type="PANTHER" id="PTHR43343:SF3">
    <property type="entry name" value="PROTEASE DO-LIKE 8, CHLOROPLASTIC"/>
    <property type="match status" value="1"/>
</dbReference>
<name>A0ABU6CXL9_9GAMM</name>
<feature type="domain" description="PDZ" evidence="3">
    <location>
        <begin position="262"/>
        <end position="345"/>
    </location>
</feature>